<dbReference type="Proteomes" id="UP001162060">
    <property type="component" value="Unassembled WGS sequence"/>
</dbReference>
<accession>A0AAV1T307</accession>
<evidence type="ECO:0000313" key="1">
    <source>
        <dbReference type="EMBL" id="CAK7893661.1"/>
    </source>
</evidence>
<reference evidence="1" key="1">
    <citation type="submission" date="2024-01" db="EMBL/GenBank/DDBJ databases">
        <authorList>
            <person name="Webb A."/>
        </authorList>
    </citation>
    <scope>NUCLEOTIDE SEQUENCE</scope>
    <source>
        <strain evidence="1">Pm1</strain>
    </source>
</reference>
<sequence>MFDIVHWAESGRRTVFMQLDRRRRPRIVSFEVVADTGHERNCGWLLVYGDYAEREKLVDCSTLLSARDCVMVIELSLRRH</sequence>
<dbReference type="AlphaFoldDB" id="A0AAV1T307"/>
<dbReference type="EMBL" id="CAKLBY020000264">
    <property type="protein sequence ID" value="CAK7941154.1"/>
    <property type="molecule type" value="Genomic_DNA"/>
</dbReference>
<dbReference type="EMBL" id="CAKLBY020000003">
    <property type="protein sequence ID" value="CAK7893661.1"/>
    <property type="molecule type" value="Genomic_DNA"/>
</dbReference>
<organism evidence="1 3">
    <name type="scientific">Peronospora matthiolae</name>
    <dbReference type="NCBI Taxonomy" id="2874970"/>
    <lineage>
        <taxon>Eukaryota</taxon>
        <taxon>Sar</taxon>
        <taxon>Stramenopiles</taxon>
        <taxon>Oomycota</taxon>
        <taxon>Peronosporomycetes</taxon>
        <taxon>Peronosporales</taxon>
        <taxon>Peronosporaceae</taxon>
        <taxon>Peronospora</taxon>
    </lineage>
</organism>
<comment type="caution">
    <text evidence="1">The sequence shown here is derived from an EMBL/GenBank/DDBJ whole genome shotgun (WGS) entry which is preliminary data.</text>
</comment>
<protein>
    <submittedName>
        <fullName evidence="1">Uncharacterized protein</fullName>
    </submittedName>
</protein>
<evidence type="ECO:0000313" key="3">
    <source>
        <dbReference type="Proteomes" id="UP001162060"/>
    </source>
</evidence>
<gene>
    <name evidence="2" type="ORF">PM001_LOCUS26304</name>
    <name evidence="1" type="ORF">PM001_LOCUS648</name>
</gene>
<evidence type="ECO:0000313" key="2">
    <source>
        <dbReference type="EMBL" id="CAK7941154.1"/>
    </source>
</evidence>
<name>A0AAV1T307_9STRA</name>
<proteinExistence type="predicted"/>